<name>A0ACB5T110_AMBMO</name>
<proteinExistence type="predicted"/>
<keyword evidence="2" id="KW-1185">Reference proteome</keyword>
<organism evidence="1 2">
    <name type="scientific">Ambrosiozyma monospora</name>
    <name type="common">Yeast</name>
    <name type="synonym">Endomycopsis monosporus</name>
    <dbReference type="NCBI Taxonomy" id="43982"/>
    <lineage>
        <taxon>Eukaryota</taxon>
        <taxon>Fungi</taxon>
        <taxon>Dikarya</taxon>
        <taxon>Ascomycota</taxon>
        <taxon>Saccharomycotina</taxon>
        <taxon>Pichiomycetes</taxon>
        <taxon>Pichiales</taxon>
        <taxon>Pichiaceae</taxon>
        <taxon>Ambrosiozyma</taxon>
    </lineage>
</organism>
<reference evidence="1" key="1">
    <citation type="submission" date="2023-04" db="EMBL/GenBank/DDBJ databases">
        <title>Ambrosiozyma monospora NBRC 10751.</title>
        <authorList>
            <person name="Ichikawa N."/>
            <person name="Sato H."/>
            <person name="Tonouchi N."/>
        </authorList>
    </citation>
    <scope>NUCLEOTIDE SEQUENCE</scope>
    <source>
        <strain evidence="1">NBRC 10751</strain>
    </source>
</reference>
<evidence type="ECO:0000313" key="1">
    <source>
        <dbReference type="EMBL" id="GME78885.1"/>
    </source>
</evidence>
<gene>
    <name evidence="1" type="ORF">Amon02_000365800</name>
</gene>
<dbReference type="EMBL" id="BSXS01002363">
    <property type="protein sequence ID" value="GME78885.1"/>
    <property type="molecule type" value="Genomic_DNA"/>
</dbReference>
<sequence length="213" mass="24474">MTTPVYYPAKEKDVTNLDEDLKNSRYAKYNNPKLQQDIKNWLSTILKSQPQINQQQLQSTDLIEFLKDGTVLCTILTTIWGPANFKFKTSKMAFVQMENIERFLNFIKAQGVPQDELFQTVDLYEAQDPYQVLMTIQSLSRLIHQKFGDKYPLIGPTLATKRERPKVPPKPKHFSATTGASWSTVEYGYIGGSNQNTEKVVFGGRRDIINHHQ</sequence>
<comment type="caution">
    <text evidence="1">The sequence shown here is derived from an EMBL/GenBank/DDBJ whole genome shotgun (WGS) entry which is preliminary data.</text>
</comment>
<protein>
    <submittedName>
        <fullName evidence="1">Unnamed protein product</fullName>
    </submittedName>
</protein>
<dbReference type="Proteomes" id="UP001165064">
    <property type="component" value="Unassembled WGS sequence"/>
</dbReference>
<evidence type="ECO:0000313" key="2">
    <source>
        <dbReference type="Proteomes" id="UP001165064"/>
    </source>
</evidence>
<accession>A0ACB5T110</accession>